<dbReference type="PROSITE" id="PS50110">
    <property type="entry name" value="RESPONSE_REGULATORY"/>
    <property type="match status" value="1"/>
</dbReference>
<evidence type="ECO:0000256" key="1">
    <source>
        <dbReference type="ARBA" id="ARBA00023015"/>
    </source>
</evidence>
<dbReference type="InterPro" id="IPR020449">
    <property type="entry name" value="Tscrpt_reg_AraC-type_HTH"/>
</dbReference>
<evidence type="ECO:0000256" key="2">
    <source>
        <dbReference type="ARBA" id="ARBA00023125"/>
    </source>
</evidence>
<dbReference type="SMART" id="SM00448">
    <property type="entry name" value="REC"/>
    <property type="match status" value="1"/>
</dbReference>
<dbReference type="PROSITE" id="PS01124">
    <property type="entry name" value="HTH_ARAC_FAMILY_2"/>
    <property type="match status" value="1"/>
</dbReference>
<dbReference type="Gene3D" id="3.40.50.2300">
    <property type="match status" value="1"/>
</dbReference>
<dbReference type="Pfam" id="PF00072">
    <property type="entry name" value="Response_reg"/>
    <property type="match status" value="1"/>
</dbReference>
<dbReference type="Pfam" id="PF12833">
    <property type="entry name" value="HTH_18"/>
    <property type="match status" value="1"/>
</dbReference>
<dbReference type="SUPFAM" id="SSF46689">
    <property type="entry name" value="Homeodomain-like"/>
    <property type="match status" value="1"/>
</dbReference>
<keyword evidence="3" id="KW-0804">Transcription</keyword>
<dbReference type="Gene3D" id="1.10.10.60">
    <property type="entry name" value="Homeodomain-like"/>
    <property type="match status" value="1"/>
</dbReference>
<dbReference type="AlphaFoldDB" id="A0A3D9KZG6"/>
<dbReference type="RefSeq" id="WP_115869385.1">
    <property type="nucleotide sequence ID" value="NZ_QREG01000018.1"/>
</dbReference>
<dbReference type="PRINTS" id="PR00032">
    <property type="entry name" value="HTHARAC"/>
</dbReference>
<dbReference type="InterPro" id="IPR009057">
    <property type="entry name" value="Homeodomain-like_sf"/>
</dbReference>
<dbReference type="GO" id="GO:0043565">
    <property type="term" value="F:sequence-specific DNA binding"/>
    <property type="evidence" value="ECO:0007669"/>
    <property type="project" value="InterPro"/>
</dbReference>
<proteinExistence type="predicted"/>
<keyword evidence="8" id="KW-1185">Reference proteome</keyword>
<dbReference type="EMBL" id="QREG01000018">
    <property type="protein sequence ID" value="RED95306.1"/>
    <property type="molecule type" value="Genomic_DNA"/>
</dbReference>
<dbReference type="Proteomes" id="UP000256779">
    <property type="component" value="Unassembled WGS sequence"/>
</dbReference>
<evidence type="ECO:0000259" key="6">
    <source>
        <dbReference type="PROSITE" id="PS50110"/>
    </source>
</evidence>
<dbReference type="GO" id="GO:0000160">
    <property type="term" value="P:phosphorelay signal transduction system"/>
    <property type="evidence" value="ECO:0007669"/>
    <property type="project" value="InterPro"/>
</dbReference>
<dbReference type="PANTHER" id="PTHR43280:SF2">
    <property type="entry name" value="HTH-TYPE TRANSCRIPTIONAL REGULATOR EXSA"/>
    <property type="match status" value="1"/>
</dbReference>
<dbReference type="InterPro" id="IPR018060">
    <property type="entry name" value="HTH_AraC"/>
</dbReference>
<comment type="caution">
    <text evidence="7">The sequence shown here is derived from an EMBL/GenBank/DDBJ whole genome shotgun (WGS) entry which is preliminary data.</text>
</comment>
<dbReference type="PANTHER" id="PTHR43280">
    <property type="entry name" value="ARAC-FAMILY TRANSCRIPTIONAL REGULATOR"/>
    <property type="match status" value="1"/>
</dbReference>
<keyword evidence="1" id="KW-0805">Transcription regulation</keyword>
<dbReference type="SUPFAM" id="SSF52172">
    <property type="entry name" value="CheY-like"/>
    <property type="match status" value="1"/>
</dbReference>
<feature type="domain" description="Response regulatory" evidence="6">
    <location>
        <begin position="12"/>
        <end position="127"/>
    </location>
</feature>
<evidence type="ECO:0000256" key="4">
    <source>
        <dbReference type="PROSITE-ProRule" id="PRU00169"/>
    </source>
</evidence>
<dbReference type="InterPro" id="IPR001789">
    <property type="entry name" value="Sig_transdc_resp-reg_receiver"/>
</dbReference>
<comment type="caution">
    <text evidence="4">Lacks conserved residue(s) required for the propagation of feature annotation.</text>
</comment>
<dbReference type="SMART" id="SM00342">
    <property type="entry name" value="HTH_ARAC"/>
    <property type="match status" value="1"/>
</dbReference>
<feature type="domain" description="HTH araC/xylS-type" evidence="5">
    <location>
        <begin position="156"/>
        <end position="255"/>
    </location>
</feature>
<dbReference type="GO" id="GO:0003700">
    <property type="term" value="F:DNA-binding transcription factor activity"/>
    <property type="evidence" value="ECO:0007669"/>
    <property type="project" value="InterPro"/>
</dbReference>
<evidence type="ECO:0000313" key="8">
    <source>
        <dbReference type="Proteomes" id="UP000256779"/>
    </source>
</evidence>
<gene>
    <name evidence="7" type="ORF">C7460_11883</name>
</gene>
<dbReference type="PROSITE" id="PS00041">
    <property type="entry name" value="HTH_ARAC_FAMILY_1"/>
    <property type="match status" value="1"/>
</dbReference>
<dbReference type="OrthoDB" id="9809670at2"/>
<accession>A0A3D9KZG6</accession>
<name>A0A3D9KZG6_MARFU</name>
<reference evidence="7 8" key="1">
    <citation type="submission" date="2018-07" db="EMBL/GenBank/DDBJ databases">
        <title>Genomic Encyclopedia of Type Strains, Phase IV (KMG-IV): sequencing the most valuable type-strain genomes for metagenomic binning, comparative biology and taxonomic classification.</title>
        <authorList>
            <person name="Goeker M."/>
        </authorList>
    </citation>
    <scope>NUCLEOTIDE SEQUENCE [LARGE SCALE GENOMIC DNA]</scope>
    <source>
        <strain evidence="7 8">DSM 4134</strain>
    </source>
</reference>
<organism evidence="7 8">
    <name type="scientific">Marinoscillum furvescens DSM 4134</name>
    <dbReference type="NCBI Taxonomy" id="1122208"/>
    <lineage>
        <taxon>Bacteria</taxon>
        <taxon>Pseudomonadati</taxon>
        <taxon>Bacteroidota</taxon>
        <taxon>Cytophagia</taxon>
        <taxon>Cytophagales</taxon>
        <taxon>Reichenbachiellaceae</taxon>
        <taxon>Marinoscillum</taxon>
    </lineage>
</organism>
<evidence type="ECO:0000313" key="7">
    <source>
        <dbReference type="EMBL" id="RED95306.1"/>
    </source>
</evidence>
<dbReference type="InterPro" id="IPR011006">
    <property type="entry name" value="CheY-like_superfamily"/>
</dbReference>
<protein>
    <submittedName>
        <fullName evidence="7">Response regulator receiver domain-containing protein</fullName>
    </submittedName>
</protein>
<sequence>MKHMPEKKLNKRLLLAVSDDSLALSLVDLFDEEYELICVSNGQEAMERLKTEAVSLIIASVSVPLMDGYMLCKALKANLFTAHVPVVLLTTRNTVQSGLDCLEAGADDYICWPSDERLLQLKIRNMVHSRRWVAELMNPGPEEGGMLHYSNEVLIKRATNDVEENLSNCGYTASDLGRALGLSRMQLYRKLKSATGQSANEFIRSIRMRRAALLLYQQQLTIAEITYKVGFSDLSYFRKCFKATFGVNPSEYVQRESSVFEEEIIAMRA</sequence>
<keyword evidence="2" id="KW-0238">DNA-binding</keyword>
<dbReference type="InterPro" id="IPR018062">
    <property type="entry name" value="HTH_AraC-typ_CS"/>
</dbReference>
<evidence type="ECO:0000259" key="5">
    <source>
        <dbReference type="PROSITE" id="PS01124"/>
    </source>
</evidence>
<evidence type="ECO:0000256" key="3">
    <source>
        <dbReference type="ARBA" id="ARBA00023163"/>
    </source>
</evidence>